<dbReference type="AlphaFoldDB" id="A0A0N0BN66"/>
<reference evidence="3 5" key="1">
    <citation type="submission" date="2015-08" db="EMBL/GenBank/DDBJ databases">
        <title>Genomes of Isolates from Cabo Rojo, PR.</title>
        <authorList>
            <person name="Sanchez-Nieves R.L."/>
            <person name="Montalvo-Rodriguez R."/>
        </authorList>
    </citation>
    <scope>NUCLEOTIDE SEQUENCE [LARGE SCALE GENOMIC DNA]</scope>
    <source>
        <strain evidence="3 5">SL3</strain>
    </source>
</reference>
<protein>
    <recommendedName>
        <fullName evidence="2">DUF5658 domain-containing protein</fullName>
    </recommendedName>
</protein>
<proteinExistence type="predicted"/>
<dbReference type="Proteomes" id="UP000037729">
    <property type="component" value="Unassembled WGS sequence"/>
</dbReference>
<comment type="caution">
    <text evidence="3">The sequence shown here is derived from an EMBL/GenBank/DDBJ whole genome shotgun (WGS) entry which is preliminary data.</text>
</comment>
<dbReference type="InterPro" id="IPR043717">
    <property type="entry name" value="DUF5658"/>
</dbReference>
<dbReference type="EMBL" id="LIUF01000005">
    <property type="protein sequence ID" value="KOX92044.1"/>
    <property type="molecule type" value="Genomic_DNA"/>
</dbReference>
<keyword evidence="1" id="KW-0472">Membrane</keyword>
<organism evidence="3 5">
    <name type="scientific">Haloarcula rubripromontorii</name>
    <dbReference type="NCBI Taxonomy" id="1705562"/>
    <lineage>
        <taxon>Archaea</taxon>
        <taxon>Methanobacteriati</taxon>
        <taxon>Methanobacteriota</taxon>
        <taxon>Stenosarchaea group</taxon>
        <taxon>Halobacteria</taxon>
        <taxon>Halobacteriales</taxon>
        <taxon>Haloarculaceae</taxon>
        <taxon>Haloarcula</taxon>
    </lineage>
</organism>
<name>A0A0N0BN66_9EURY</name>
<reference evidence="4" key="2">
    <citation type="submission" date="2019-12" db="EMBL/GenBank/DDBJ databases">
        <title>The whole-genome sequencing of Haloarcula japonica strain pws8.</title>
        <authorList>
            <person name="Verma D.K."/>
            <person name="Gopal K."/>
            <person name="Prasad E.S."/>
        </authorList>
    </citation>
    <scope>NUCLEOTIDE SEQUENCE</scope>
    <source>
        <strain evidence="4">Pws8</strain>
    </source>
</reference>
<accession>A0A0N0BN66</accession>
<dbReference type="PATRIC" id="fig|1705562.3.peg.4103"/>
<feature type="transmembrane region" description="Helical" evidence="1">
    <location>
        <begin position="24"/>
        <end position="47"/>
    </location>
</feature>
<dbReference type="EMBL" id="WOWB01000001">
    <property type="protein sequence ID" value="NLV06157.1"/>
    <property type="molecule type" value="Genomic_DNA"/>
</dbReference>
<dbReference type="RefSeq" id="WP_053969064.1">
    <property type="nucleotide sequence ID" value="NZ_JAWJXX010000004.1"/>
</dbReference>
<sequence>MGSADSDWLTLEGSSFSVRSFSSVWAVALATYGVGDVVTTIAIVYFVPTFTEANPAIRWAIQSFGGGGFLGLKLLVIYCCLGLSIWGGVLEEDPLLYYGPPALLTVLGLVVTGFNLTLLFS</sequence>
<gene>
    <name evidence="3" type="ORF">AMS69_15985</name>
    <name evidence="4" type="ORF">GOC83_08455</name>
</gene>
<evidence type="ECO:0000313" key="5">
    <source>
        <dbReference type="Proteomes" id="UP000037729"/>
    </source>
</evidence>
<dbReference type="Pfam" id="PF18902">
    <property type="entry name" value="DUF5658"/>
    <property type="match status" value="1"/>
</dbReference>
<evidence type="ECO:0000259" key="2">
    <source>
        <dbReference type="Pfam" id="PF18902"/>
    </source>
</evidence>
<evidence type="ECO:0000313" key="3">
    <source>
        <dbReference type="EMBL" id="KOX92044.1"/>
    </source>
</evidence>
<feature type="transmembrane region" description="Helical" evidence="1">
    <location>
        <begin position="95"/>
        <end position="120"/>
    </location>
</feature>
<feature type="transmembrane region" description="Helical" evidence="1">
    <location>
        <begin position="68"/>
        <end position="89"/>
    </location>
</feature>
<feature type="domain" description="DUF5658" evidence="2">
    <location>
        <begin position="27"/>
        <end position="120"/>
    </location>
</feature>
<evidence type="ECO:0000256" key="1">
    <source>
        <dbReference type="SAM" id="Phobius"/>
    </source>
</evidence>
<keyword evidence="5" id="KW-1185">Reference proteome</keyword>
<keyword evidence="1" id="KW-1133">Transmembrane helix</keyword>
<dbReference type="OrthoDB" id="270892at2157"/>
<dbReference type="Proteomes" id="UP000610611">
    <property type="component" value="Unassembled WGS sequence"/>
</dbReference>
<keyword evidence="1" id="KW-0812">Transmembrane</keyword>
<evidence type="ECO:0000313" key="4">
    <source>
        <dbReference type="EMBL" id="NLV06157.1"/>
    </source>
</evidence>